<dbReference type="Pfam" id="PF00501">
    <property type="entry name" value="AMP-binding"/>
    <property type="match status" value="1"/>
</dbReference>
<reference evidence="6" key="1">
    <citation type="journal article" date="2004" name="Chem. Biol.">
        <title>Biosynthetic gene cluster of the glycopeptide antibiotic teicoplanin: characterization of two glycosyltransferases and the key acyltransferase.</title>
        <authorList>
            <person name="Li T.L."/>
            <person name="Huang F."/>
            <person name="Haydock S.F."/>
            <person name="Mironenko T."/>
            <person name="Leadlay P.F."/>
            <person name="Spencer J.B."/>
        </authorList>
    </citation>
    <scope>NUCLEOTIDE SEQUENCE</scope>
</reference>
<dbReference type="CDD" id="cd19543">
    <property type="entry name" value="DCL_NRPS"/>
    <property type="match status" value="1"/>
</dbReference>
<dbReference type="PRINTS" id="PR00154">
    <property type="entry name" value="AMPBINDING"/>
</dbReference>
<dbReference type="InterPro" id="IPR045851">
    <property type="entry name" value="AMP-bd_C_sf"/>
</dbReference>
<evidence type="ECO:0000313" key="6">
    <source>
        <dbReference type="EMBL" id="CAG15010.1"/>
    </source>
</evidence>
<feature type="domain" description="Carrier" evidence="5">
    <location>
        <begin position="949"/>
        <end position="1023"/>
    </location>
</feature>
<dbReference type="FunFam" id="3.30.300.30:FF:000010">
    <property type="entry name" value="Enterobactin synthetase component F"/>
    <property type="match status" value="1"/>
</dbReference>
<dbReference type="Gene3D" id="3.30.300.30">
    <property type="match status" value="1"/>
</dbReference>
<name>Q6ZZJ5_ACTTI</name>
<dbReference type="GO" id="GO:0031177">
    <property type="term" value="F:phosphopantetheine binding"/>
    <property type="evidence" value="ECO:0007669"/>
    <property type="project" value="InterPro"/>
</dbReference>
<dbReference type="InterPro" id="IPR010071">
    <property type="entry name" value="AA_adenyl_dom"/>
</dbReference>
<dbReference type="Gene3D" id="3.30.559.30">
    <property type="entry name" value="Nonribosomal peptide synthetase, condensation domain"/>
    <property type="match status" value="1"/>
</dbReference>
<evidence type="ECO:0000259" key="5">
    <source>
        <dbReference type="PROSITE" id="PS50075"/>
    </source>
</evidence>
<dbReference type="InterPro" id="IPR001242">
    <property type="entry name" value="Condensation_dom"/>
</dbReference>
<dbReference type="PROSITE" id="PS50075">
    <property type="entry name" value="CARRIER"/>
    <property type="match status" value="1"/>
</dbReference>
<dbReference type="PANTHER" id="PTHR45527">
    <property type="entry name" value="NONRIBOSOMAL PEPTIDE SYNTHETASE"/>
    <property type="match status" value="1"/>
</dbReference>
<dbReference type="GO" id="GO:0043041">
    <property type="term" value="P:amino acid activation for nonribosomal peptide biosynthetic process"/>
    <property type="evidence" value="ECO:0007669"/>
    <property type="project" value="TreeGrafter"/>
</dbReference>
<dbReference type="InterPro" id="IPR023213">
    <property type="entry name" value="CAT-like_dom_sf"/>
</dbReference>
<dbReference type="GO" id="GO:0005829">
    <property type="term" value="C:cytosol"/>
    <property type="evidence" value="ECO:0007669"/>
    <property type="project" value="TreeGrafter"/>
</dbReference>
<comment type="similarity">
    <text evidence="2">Belongs to the ATP-dependent AMP-binding enzyme family.</text>
</comment>
<dbReference type="FunFam" id="2.30.38.10:FF:000001">
    <property type="entry name" value="Non-ribosomal peptide synthetase PvdI"/>
    <property type="match status" value="1"/>
</dbReference>
<proteinExistence type="inferred from homology"/>
<dbReference type="InterPro" id="IPR020845">
    <property type="entry name" value="AMP-binding_CS"/>
</dbReference>
<dbReference type="SMART" id="SM00823">
    <property type="entry name" value="PKS_PP"/>
    <property type="match status" value="1"/>
</dbReference>
<keyword evidence="3" id="KW-0596">Phosphopantetheine</keyword>
<dbReference type="GO" id="GO:0003824">
    <property type="term" value="F:catalytic activity"/>
    <property type="evidence" value="ECO:0007669"/>
    <property type="project" value="InterPro"/>
</dbReference>
<gene>
    <name evidence="6" type="primary">teiB</name>
</gene>
<dbReference type="InterPro" id="IPR025110">
    <property type="entry name" value="AMP-bd_C"/>
</dbReference>
<dbReference type="AlphaFoldDB" id="Q6ZZJ5"/>
<dbReference type="Pfam" id="PF00550">
    <property type="entry name" value="PP-binding"/>
    <property type="match status" value="1"/>
</dbReference>
<dbReference type="InterPro" id="IPR020459">
    <property type="entry name" value="AMP-binding"/>
</dbReference>
<dbReference type="Pfam" id="PF13193">
    <property type="entry name" value="AMP-binding_C"/>
    <property type="match status" value="1"/>
</dbReference>
<dbReference type="InterPro" id="IPR029058">
    <property type="entry name" value="AB_hydrolase_fold"/>
</dbReference>
<dbReference type="PROSITE" id="PS00455">
    <property type="entry name" value="AMP_BINDING"/>
    <property type="match status" value="1"/>
</dbReference>
<dbReference type="GO" id="GO:0008610">
    <property type="term" value="P:lipid biosynthetic process"/>
    <property type="evidence" value="ECO:0007669"/>
    <property type="project" value="UniProtKB-ARBA"/>
</dbReference>
<dbReference type="GO" id="GO:0044550">
    <property type="term" value="P:secondary metabolite biosynthetic process"/>
    <property type="evidence" value="ECO:0007669"/>
    <property type="project" value="UniProtKB-ARBA"/>
</dbReference>
<dbReference type="CDD" id="cd12117">
    <property type="entry name" value="A_NRPS_Srf_like"/>
    <property type="match status" value="1"/>
</dbReference>
<dbReference type="InterPro" id="IPR006162">
    <property type="entry name" value="Ppantetheine_attach_site"/>
</dbReference>
<dbReference type="InterPro" id="IPR009081">
    <property type="entry name" value="PP-bd_ACP"/>
</dbReference>
<protein>
    <submittedName>
        <fullName evidence="6">Peptide synthetase, module 3</fullName>
    </submittedName>
</protein>
<sequence>MTTPTTSPGSALAEVWPLSPMQEGMLYHASFDDAAPDIYVIQQSQIIDGPLDTERFRRSWEVLLHRHAALRASFHRRKSGETVQLIPREVRLPWAERDLSGLPEKAALAEVGEIAAKERAERFDLTKPPLLRLMLIRLGPQRHCLVTTSHHLLMDGWSRAILESELLHVYASGGTVSGLPPAGSYRHYLSWLGRQDREAARSAWRAELSGADGSALGIAERPGKAPELPAREVLRHSPEFTSALVDFARRHGLTLNTLVQGAWAVVLARLARRTDVVFGATVSGRPAELPGVEQLVGLFINTVPVRVRLDAGQPVLEMLTELQKRQSALISHQHLGLPEIQKLGGASFDTIVVFENYVDPAAAPDSPRGLRLTLREFHQASPYAITLGVMPGESLETDVQYPPETLDARIAEEALYGLARVLEQIIAEPGAAVGRLDVVSAAGRQLTVERWNETGDAVDAPSPVDLFRRQVRRAPDATAVTAGDRAWSFKELDEWSGRLARALTDRGVRRGDRVGVMLERSAEVLAAWLGVWKAGAAFVPVDPGYPADRVEFMLADSAVAAVLCRESTAGAVPAGHELIDMDRVGEGVAAPVAIGADDLAYVMYTSGSTGKPKGVAVAHGGVAALAGDPVWEVGARDAVLMHAPHTFDASLYDVWVPLVSGARVMLAEPGVVDAQRLAAHVADGLTAVNFTAGQFRALAQESPESFAGLRDVLAGGDVVPLGAVERVRQACPGLRVWHTYGPTETTLCATWKKIEPGDRLGSTLPIGRPLPGRRLYVLDVFLRPLPPGVAGDLYIAGAGVAQGYLGRPALTAERFVADPFAAGERMYRTGDVAYWTGDGELVFAGRADNQVKIRGYRVEPGEIETVLAEQPGVDQAVVLARDGRLIGYVVPGGEVDPVRLRERVARVLPEYMVPAAVMVLDALPVTPNGKLDREALPDPDFSRRVSGREPRTGVERALCGLFAEVLGLERVGVDDSFFELGGDSITSMQLAARARRDGMAFGAREVFQHRTPAGIAAIVDSGNEPAAGGDGEATWTPVRRFGLVDLDQQEVEELESEFGDR</sequence>
<dbReference type="PANTHER" id="PTHR45527:SF1">
    <property type="entry name" value="FATTY ACID SYNTHASE"/>
    <property type="match status" value="1"/>
</dbReference>
<dbReference type="SUPFAM" id="SSF47336">
    <property type="entry name" value="ACP-like"/>
    <property type="match status" value="1"/>
</dbReference>
<dbReference type="PROSITE" id="PS00012">
    <property type="entry name" value="PHOSPHOPANTETHEINE"/>
    <property type="match status" value="1"/>
</dbReference>
<comment type="cofactor">
    <cofactor evidence="1">
        <name>pantetheine 4'-phosphate</name>
        <dbReference type="ChEBI" id="CHEBI:47942"/>
    </cofactor>
</comment>
<evidence type="ECO:0000256" key="1">
    <source>
        <dbReference type="ARBA" id="ARBA00001957"/>
    </source>
</evidence>
<dbReference type="SUPFAM" id="SSF52777">
    <property type="entry name" value="CoA-dependent acyltransferases"/>
    <property type="match status" value="2"/>
</dbReference>
<dbReference type="Gene3D" id="3.40.50.1820">
    <property type="entry name" value="alpha/beta hydrolase"/>
    <property type="match status" value="1"/>
</dbReference>
<dbReference type="Gene3D" id="2.30.38.10">
    <property type="entry name" value="Luciferase, Domain 3"/>
    <property type="match status" value="1"/>
</dbReference>
<dbReference type="FunFam" id="1.10.1200.10:FF:000005">
    <property type="entry name" value="Nonribosomal peptide synthetase 1"/>
    <property type="match status" value="1"/>
</dbReference>
<dbReference type="Pfam" id="PF00668">
    <property type="entry name" value="Condensation"/>
    <property type="match status" value="1"/>
</dbReference>
<dbReference type="FunFam" id="3.40.50.12780:FF:000012">
    <property type="entry name" value="Non-ribosomal peptide synthetase"/>
    <property type="match status" value="1"/>
</dbReference>
<accession>Q6ZZJ5</accession>
<dbReference type="Gene3D" id="3.40.50.980">
    <property type="match status" value="2"/>
</dbReference>
<dbReference type="Gene3D" id="3.30.559.10">
    <property type="entry name" value="Chloramphenicol acetyltransferase-like domain"/>
    <property type="match status" value="1"/>
</dbReference>
<keyword evidence="4" id="KW-0597">Phosphoprotein</keyword>
<dbReference type="SUPFAM" id="SSF56801">
    <property type="entry name" value="Acetyl-CoA synthetase-like"/>
    <property type="match status" value="1"/>
</dbReference>
<dbReference type="InterPro" id="IPR036736">
    <property type="entry name" value="ACP-like_sf"/>
</dbReference>
<evidence type="ECO:0000256" key="3">
    <source>
        <dbReference type="ARBA" id="ARBA00022450"/>
    </source>
</evidence>
<dbReference type="InterPro" id="IPR000873">
    <property type="entry name" value="AMP-dep_synth/lig_dom"/>
</dbReference>
<evidence type="ECO:0000256" key="4">
    <source>
        <dbReference type="ARBA" id="ARBA00022553"/>
    </source>
</evidence>
<organism evidence="6">
    <name type="scientific">Actinoplanes teichomyceticus</name>
    <dbReference type="NCBI Taxonomy" id="1867"/>
    <lineage>
        <taxon>Bacteria</taxon>
        <taxon>Bacillati</taxon>
        <taxon>Actinomycetota</taxon>
        <taxon>Actinomycetes</taxon>
        <taxon>Micromonosporales</taxon>
        <taxon>Micromonosporaceae</taxon>
        <taxon>Actinoplanes</taxon>
    </lineage>
</organism>
<evidence type="ECO:0000256" key="2">
    <source>
        <dbReference type="ARBA" id="ARBA00006432"/>
    </source>
</evidence>
<dbReference type="InterPro" id="IPR020806">
    <property type="entry name" value="PKS_PP-bd"/>
</dbReference>
<dbReference type="EMBL" id="AJ632270">
    <property type="protein sequence ID" value="CAG15010.1"/>
    <property type="molecule type" value="Genomic_DNA"/>
</dbReference>
<dbReference type="FunFam" id="3.40.50.980:FF:000001">
    <property type="entry name" value="Non-ribosomal peptide synthetase"/>
    <property type="match status" value="1"/>
</dbReference>
<dbReference type="NCBIfam" id="TIGR01733">
    <property type="entry name" value="AA-adenyl-dom"/>
    <property type="match status" value="1"/>
</dbReference>